<dbReference type="EMBL" id="HBIZ01003649">
    <property type="protein sequence ID" value="CAE0749399.1"/>
    <property type="molecule type" value="Transcribed_RNA"/>
</dbReference>
<feature type="transmembrane region" description="Helical" evidence="5">
    <location>
        <begin position="103"/>
        <end position="120"/>
    </location>
</feature>
<evidence type="ECO:0000256" key="5">
    <source>
        <dbReference type="SAM" id="Phobius"/>
    </source>
</evidence>
<evidence type="ECO:0000256" key="2">
    <source>
        <dbReference type="ARBA" id="ARBA00022692"/>
    </source>
</evidence>
<evidence type="ECO:0000256" key="3">
    <source>
        <dbReference type="ARBA" id="ARBA00022989"/>
    </source>
</evidence>
<dbReference type="GO" id="GO:0016020">
    <property type="term" value="C:membrane"/>
    <property type="evidence" value="ECO:0007669"/>
    <property type="project" value="UniProtKB-SubCell"/>
</dbReference>
<comment type="subcellular location">
    <subcellularLocation>
        <location evidence="1">Membrane</location>
        <topology evidence="1">Multi-pass membrane protein</topology>
    </subcellularLocation>
</comment>
<dbReference type="Pfam" id="PF03151">
    <property type="entry name" value="TPT"/>
    <property type="match status" value="1"/>
</dbReference>
<feature type="transmembrane region" description="Helical" evidence="5">
    <location>
        <begin position="31"/>
        <end position="54"/>
    </location>
</feature>
<dbReference type="InterPro" id="IPR004853">
    <property type="entry name" value="Sugar_P_trans_dom"/>
</dbReference>
<keyword evidence="4 5" id="KW-0472">Membrane</keyword>
<dbReference type="InterPro" id="IPR050186">
    <property type="entry name" value="TPT_transporter"/>
</dbReference>
<feature type="transmembrane region" description="Helical" evidence="5">
    <location>
        <begin position="217"/>
        <end position="237"/>
    </location>
</feature>
<proteinExistence type="predicted"/>
<feature type="transmembrane region" description="Helical" evidence="5">
    <location>
        <begin position="75"/>
        <end position="97"/>
    </location>
</feature>
<keyword evidence="3 5" id="KW-1133">Transmembrane helix</keyword>
<name>A0A7S4AZY8_CHRCT</name>
<sequence length="274" mass="29097">MLLLLSSCLLFMLAGPTLILLNHRILHDYDFPFPIALSALGVICSAVACRSLVWSGAVRPSHPELINSPSFFRQTALPLAVLSALTLALGNSAYVYLSVATCQILKALTPAMTLAVLYLLRVEQPSMMVVMCVLSICLGTFMASRGELALSGIGFGLQLGANLAEACRVVLSQRLLSQLQLPLVEMQYHVAPWQALSLCVASLVVEMPVASQRAAAMAVLAASPAPFVTASLLGLGLQVATLLVIKFAGSVTMKLLAIFRNAVLVLFQAPSYPS</sequence>
<feature type="domain" description="Sugar phosphate transporter" evidence="6">
    <location>
        <begin position="18"/>
        <end position="207"/>
    </location>
</feature>
<evidence type="ECO:0000256" key="1">
    <source>
        <dbReference type="ARBA" id="ARBA00004141"/>
    </source>
</evidence>
<evidence type="ECO:0000313" key="7">
    <source>
        <dbReference type="EMBL" id="CAE0749399.1"/>
    </source>
</evidence>
<protein>
    <recommendedName>
        <fullName evidence="6">Sugar phosphate transporter domain-containing protein</fullName>
    </recommendedName>
</protein>
<reference evidence="7" key="1">
    <citation type="submission" date="2021-01" db="EMBL/GenBank/DDBJ databases">
        <authorList>
            <person name="Corre E."/>
            <person name="Pelletier E."/>
            <person name="Niang G."/>
            <person name="Scheremetjew M."/>
            <person name="Finn R."/>
            <person name="Kale V."/>
            <person name="Holt S."/>
            <person name="Cochrane G."/>
            <person name="Meng A."/>
            <person name="Brown T."/>
            <person name="Cohen L."/>
        </authorList>
    </citation>
    <scope>NUCLEOTIDE SEQUENCE</scope>
    <source>
        <strain evidence="7">CCMP645</strain>
    </source>
</reference>
<evidence type="ECO:0000259" key="6">
    <source>
        <dbReference type="Pfam" id="PF03151"/>
    </source>
</evidence>
<dbReference type="AlphaFoldDB" id="A0A7S4AZY8"/>
<keyword evidence="2 5" id="KW-0812">Transmembrane</keyword>
<dbReference type="PANTHER" id="PTHR11132">
    <property type="entry name" value="SOLUTE CARRIER FAMILY 35"/>
    <property type="match status" value="1"/>
</dbReference>
<feature type="transmembrane region" description="Helical" evidence="5">
    <location>
        <begin position="243"/>
        <end position="267"/>
    </location>
</feature>
<gene>
    <name evidence="7" type="ORF">PCAR00345_LOCUS1982</name>
</gene>
<organism evidence="7">
    <name type="scientific">Chrysotila carterae</name>
    <name type="common">Marine alga</name>
    <name type="synonym">Syracosphaera carterae</name>
    <dbReference type="NCBI Taxonomy" id="13221"/>
    <lineage>
        <taxon>Eukaryota</taxon>
        <taxon>Haptista</taxon>
        <taxon>Haptophyta</taxon>
        <taxon>Prymnesiophyceae</taxon>
        <taxon>Isochrysidales</taxon>
        <taxon>Isochrysidaceae</taxon>
        <taxon>Chrysotila</taxon>
    </lineage>
</organism>
<accession>A0A7S4AZY8</accession>
<feature type="transmembrane region" description="Helical" evidence="5">
    <location>
        <begin position="127"/>
        <end position="144"/>
    </location>
</feature>
<evidence type="ECO:0000256" key="4">
    <source>
        <dbReference type="ARBA" id="ARBA00023136"/>
    </source>
</evidence>